<accession>A0ABP6XY19</accession>
<name>A0ABP6XY19_9FLAO</name>
<dbReference type="CDD" id="cd24013">
    <property type="entry name" value="ASKHA_ATPase_BT3980-like"/>
    <property type="match status" value="1"/>
</dbReference>
<dbReference type="Gene3D" id="3.30.420.260">
    <property type="match status" value="1"/>
</dbReference>
<keyword evidence="2" id="KW-1185">Reference proteome</keyword>
<dbReference type="EMBL" id="BAABCY010000062">
    <property type="protein sequence ID" value="GAA3572378.1"/>
    <property type="molecule type" value="Genomic_DNA"/>
</dbReference>
<comment type="caution">
    <text evidence="1">The sequence shown here is derived from an EMBL/GenBank/DDBJ whole genome shotgun (WGS) entry which is preliminary data.</text>
</comment>
<gene>
    <name evidence="1" type="ORF">GCM10022395_22100</name>
</gene>
<reference evidence="2" key="1">
    <citation type="journal article" date="2019" name="Int. J. Syst. Evol. Microbiol.">
        <title>The Global Catalogue of Microorganisms (GCM) 10K type strain sequencing project: providing services to taxonomists for standard genome sequencing and annotation.</title>
        <authorList>
            <consortium name="The Broad Institute Genomics Platform"/>
            <consortium name="The Broad Institute Genome Sequencing Center for Infectious Disease"/>
            <person name="Wu L."/>
            <person name="Ma J."/>
        </authorList>
    </citation>
    <scope>NUCLEOTIDE SEQUENCE [LARGE SCALE GENOMIC DNA]</scope>
    <source>
        <strain evidence="2">JCM 17111</strain>
    </source>
</reference>
<evidence type="ECO:0000313" key="1">
    <source>
        <dbReference type="EMBL" id="GAA3572378.1"/>
    </source>
</evidence>
<evidence type="ECO:0000313" key="2">
    <source>
        <dbReference type="Proteomes" id="UP001500954"/>
    </source>
</evidence>
<dbReference type="RefSeq" id="WP_345006125.1">
    <property type="nucleotide sequence ID" value="NZ_BAABCY010000062.1"/>
</dbReference>
<sequence>MVITNNILDTLTHKELSIQISLSGLSFCIIDRSNNTITALKEIDFDKRLTPIAILDRLKHAFNTEDVLQGAFDTVCVIHENELSTLVPKPLFNEECLADYLKFNTKILKSDFITFDTININDSVNVYVPYVNINNFIYDKFGAFTFKHVSTILIEQVLQIEKNNDDQKIYLNISSSHFEMVIVNKAKLQLYNTFEYATKEDFIYYILFASEQLGLNPETLQLVLLGNIVKGDPLYQIAYKYVRHVSFGNRLDYYKYLEQPKTNYSNFTLIKSF</sequence>
<protein>
    <submittedName>
        <fullName evidence="1">DUF3822 family protein</fullName>
    </submittedName>
</protein>
<dbReference type="Proteomes" id="UP001500954">
    <property type="component" value="Unassembled WGS sequence"/>
</dbReference>
<dbReference type="Pfam" id="PF12864">
    <property type="entry name" value="DUF3822"/>
    <property type="match status" value="1"/>
</dbReference>
<proteinExistence type="predicted"/>
<organism evidence="1 2">
    <name type="scientific">Snuella lapsa</name>
    <dbReference type="NCBI Taxonomy" id="870481"/>
    <lineage>
        <taxon>Bacteria</taxon>
        <taxon>Pseudomonadati</taxon>
        <taxon>Bacteroidota</taxon>
        <taxon>Flavobacteriia</taxon>
        <taxon>Flavobacteriales</taxon>
        <taxon>Flavobacteriaceae</taxon>
        <taxon>Snuella</taxon>
    </lineage>
</organism>
<dbReference type="Gene3D" id="3.30.420.250">
    <property type="match status" value="1"/>
</dbReference>
<dbReference type="InterPro" id="IPR024213">
    <property type="entry name" value="DUF3822"/>
</dbReference>